<name>A0AC60PSA9_IXOPE</name>
<comment type="caution">
    <text evidence="1">The sequence shown here is derived from an EMBL/GenBank/DDBJ whole genome shotgun (WGS) entry which is preliminary data.</text>
</comment>
<evidence type="ECO:0000313" key="2">
    <source>
        <dbReference type="Proteomes" id="UP000805193"/>
    </source>
</evidence>
<dbReference type="Proteomes" id="UP000805193">
    <property type="component" value="Unassembled WGS sequence"/>
</dbReference>
<reference evidence="1 2" key="1">
    <citation type="journal article" date="2020" name="Cell">
        <title>Large-Scale Comparative Analyses of Tick Genomes Elucidate Their Genetic Diversity and Vector Capacities.</title>
        <authorList>
            <consortium name="Tick Genome and Microbiome Consortium (TIGMIC)"/>
            <person name="Jia N."/>
            <person name="Wang J."/>
            <person name="Shi W."/>
            <person name="Du L."/>
            <person name="Sun Y."/>
            <person name="Zhan W."/>
            <person name="Jiang J.F."/>
            <person name="Wang Q."/>
            <person name="Zhang B."/>
            <person name="Ji P."/>
            <person name="Bell-Sakyi L."/>
            <person name="Cui X.M."/>
            <person name="Yuan T.T."/>
            <person name="Jiang B.G."/>
            <person name="Yang W.F."/>
            <person name="Lam T.T."/>
            <person name="Chang Q.C."/>
            <person name="Ding S.J."/>
            <person name="Wang X.J."/>
            <person name="Zhu J.G."/>
            <person name="Ruan X.D."/>
            <person name="Zhao L."/>
            <person name="Wei J.T."/>
            <person name="Ye R.Z."/>
            <person name="Que T.C."/>
            <person name="Du C.H."/>
            <person name="Zhou Y.H."/>
            <person name="Cheng J.X."/>
            <person name="Dai P.F."/>
            <person name="Guo W.B."/>
            <person name="Han X.H."/>
            <person name="Huang E.J."/>
            <person name="Li L.F."/>
            <person name="Wei W."/>
            <person name="Gao Y.C."/>
            <person name="Liu J.Z."/>
            <person name="Shao H.Z."/>
            <person name="Wang X."/>
            <person name="Wang C.C."/>
            <person name="Yang T.C."/>
            <person name="Huo Q.B."/>
            <person name="Li W."/>
            <person name="Chen H.Y."/>
            <person name="Chen S.E."/>
            <person name="Zhou L.G."/>
            <person name="Ni X.B."/>
            <person name="Tian J.H."/>
            <person name="Sheng Y."/>
            <person name="Liu T."/>
            <person name="Pan Y.S."/>
            <person name="Xia L.Y."/>
            <person name="Li J."/>
            <person name="Zhao F."/>
            <person name="Cao W.C."/>
        </authorList>
    </citation>
    <scope>NUCLEOTIDE SEQUENCE [LARGE SCALE GENOMIC DNA]</scope>
    <source>
        <strain evidence="1">Iper-2018</strain>
    </source>
</reference>
<proteinExistence type="predicted"/>
<protein>
    <submittedName>
        <fullName evidence="1">Uncharacterized protein</fullName>
    </submittedName>
</protein>
<evidence type="ECO:0000313" key="1">
    <source>
        <dbReference type="EMBL" id="KAG0423975.1"/>
    </source>
</evidence>
<gene>
    <name evidence="1" type="ORF">HPB47_000272</name>
</gene>
<keyword evidence="2" id="KW-1185">Reference proteome</keyword>
<accession>A0AC60PSA9</accession>
<organism evidence="1 2">
    <name type="scientific">Ixodes persulcatus</name>
    <name type="common">Taiga tick</name>
    <dbReference type="NCBI Taxonomy" id="34615"/>
    <lineage>
        <taxon>Eukaryota</taxon>
        <taxon>Metazoa</taxon>
        <taxon>Ecdysozoa</taxon>
        <taxon>Arthropoda</taxon>
        <taxon>Chelicerata</taxon>
        <taxon>Arachnida</taxon>
        <taxon>Acari</taxon>
        <taxon>Parasitiformes</taxon>
        <taxon>Ixodida</taxon>
        <taxon>Ixodoidea</taxon>
        <taxon>Ixodidae</taxon>
        <taxon>Ixodinae</taxon>
        <taxon>Ixodes</taxon>
    </lineage>
</organism>
<dbReference type="EMBL" id="JABSTQ010010033">
    <property type="protein sequence ID" value="KAG0423975.1"/>
    <property type="molecule type" value="Genomic_DNA"/>
</dbReference>
<sequence>MAENRESQSAHGAGASGTLEQMEEVQLLQDILPSTSSTEPSDNVLQRLGKLKVPTKVKPRGRPKGAEKTVIGLPRRRQGLQKPATKLRPFRDLPSKEKELRILRCLIPQGPQKEVQQGKILLDEDQVETIPSRIPETILDQDVDLSSVQKYFTEDGWVAVLATRIENLIVVHINERFGHLLAAMNKHRGLTLAKLELCSQAVKDKGAPLDNCWGFVDRTARPCRPSKNQMPYFSGHKRVLVVKHQAVMCADGTCCAAVKKSQCATGGGVGDEPLNEMEERIVGLLNVESVEGIPGAFDIGVAPIHEVVVGVPFSLPLSGRYSCQAELSRASSLTRYSCQAELSKASSLTW</sequence>